<evidence type="ECO:0000256" key="5">
    <source>
        <dbReference type="ARBA" id="ARBA00022801"/>
    </source>
</evidence>
<evidence type="ECO:0000256" key="4">
    <source>
        <dbReference type="ARBA" id="ARBA00022786"/>
    </source>
</evidence>
<evidence type="ECO:0000256" key="1">
    <source>
        <dbReference type="ARBA" id="ARBA00000707"/>
    </source>
</evidence>
<keyword evidence="6" id="KW-0788">Thiol protease</keyword>
<dbReference type="GO" id="GO:0061136">
    <property type="term" value="P:regulation of proteasomal protein catabolic process"/>
    <property type="evidence" value="ECO:0007669"/>
    <property type="project" value="TreeGrafter"/>
</dbReference>
<evidence type="ECO:0000259" key="12">
    <source>
        <dbReference type="PROSITE" id="PS50235"/>
    </source>
</evidence>
<dbReference type="EC" id="3.4.19.12" evidence="2"/>
<evidence type="ECO:0000256" key="3">
    <source>
        <dbReference type="ARBA" id="ARBA00022670"/>
    </source>
</evidence>
<dbReference type="PROSITE" id="PS00973">
    <property type="entry name" value="USP_2"/>
    <property type="match status" value="1"/>
</dbReference>
<accession>A0AAX4HCT5</accession>
<feature type="domain" description="USP" evidence="12">
    <location>
        <begin position="697"/>
        <end position="1200"/>
    </location>
</feature>
<dbReference type="PROSITE" id="PS50235">
    <property type="entry name" value="USP_3"/>
    <property type="match status" value="1"/>
</dbReference>
<dbReference type="Pfam" id="PF00443">
    <property type="entry name" value="UCH"/>
    <property type="match status" value="1"/>
</dbReference>
<dbReference type="FunFam" id="3.90.70.10:FF:000176">
    <property type="entry name" value="Ubiquitin-specific protease"/>
    <property type="match status" value="1"/>
</dbReference>
<evidence type="ECO:0000313" key="13">
    <source>
        <dbReference type="EMBL" id="WPK26092.1"/>
    </source>
</evidence>
<comment type="catalytic activity">
    <reaction evidence="1">
        <text>Thiol-dependent hydrolysis of ester, thioester, amide, peptide and isopeptide bonds formed by the C-terminal Gly of ubiquitin (a 76-residue protein attached to proteins as an intracellular targeting signal).</text>
        <dbReference type="EC" id="3.4.19.12"/>
    </reaction>
</comment>
<evidence type="ECO:0000256" key="11">
    <source>
        <dbReference type="SAM" id="MobiDB-lite"/>
    </source>
</evidence>
<reference evidence="13 14" key="1">
    <citation type="submission" date="2023-10" db="EMBL/GenBank/DDBJ databases">
        <title>Draft Genome Sequence of Candida saopaulonensis from a very Premature Infant with Sepsis.</title>
        <authorList>
            <person name="Ning Y."/>
            <person name="Dai R."/>
            <person name="Xiao M."/>
            <person name="Xu Y."/>
            <person name="Yan Q."/>
            <person name="Zhang L."/>
        </authorList>
    </citation>
    <scope>NUCLEOTIDE SEQUENCE [LARGE SCALE GENOMIC DNA]</scope>
    <source>
        <strain evidence="13 14">19XY460</strain>
    </source>
</reference>
<dbReference type="GO" id="GO:0004843">
    <property type="term" value="F:cysteine-type deubiquitinase activity"/>
    <property type="evidence" value="ECO:0007669"/>
    <property type="project" value="UniProtKB-EC"/>
</dbReference>
<dbReference type="GO" id="GO:0043161">
    <property type="term" value="P:proteasome-mediated ubiquitin-dependent protein catabolic process"/>
    <property type="evidence" value="ECO:0007669"/>
    <property type="project" value="InterPro"/>
</dbReference>
<name>A0AAX4HCT5_9ASCO</name>
<evidence type="ECO:0000313" key="14">
    <source>
        <dbReference type="Proteomes" id="UP001338582"/>
    </source>
</evidence>
<keyword evidence="14" id="KW-1185">Reference proteome</keyword>
<evidence type="ECO:0000256" key="2">
    <source>
        <dbReference type="ARBA" id="ARBA00012759"/>
    </source>
</evidence>
<dbReference type="InterPro" id="IPR001394">
    <property type="entry name" value="Peptidase_C19_UCH"/>
</dbReference>
<keyword evidence="5" id="KW-0378">Hydrolase</keyword>
<feature type="compositionally biased region" description="Low complexity" evidence="11">
    <location>
        <begin position="29"/>
        <end position="38"/>
    </location>
</feature>
<feature type="compositionally biased region" description="Polar residues" evidence="11">
    <location>
        <begin position="1"/>
        <end position="14"/>
    </location>
</feature>
<evidence type="ECO:0000256" key="6">
    <source>
        <dbReference type="ARBA" id="ARBA00022807"/>
    </source>
</evidence>
<dbReference type="KEGG" id="asau:88174501"/>
<keyword evidence="3" id="KW-0645">Protease</keyword>
<dbReference type="Gene3D" id="3.90.70.10">
    <property type="entry name" value="Cysteine proteinases"/>
    <property type="match status" value="1"/>
</dbReference>
<dbReference type="SUPFAM" id="SSF54001">
    <property type="entry name" value="Cysteine proteinases"/>
    <property type="match status" value="1"/>
</dbReference>
<dbReference type="Proteomes" id="UP001338582">
    <property type="component" value="Chromosome 4"/>
</dbReference>
<dbReference type="AlphaFoldDB" id="A0AAX4HCT5"/>
<dbReference type="GO" id="GO:0070628">
    <property type="term" value="F:proteasome binding"/>
    <property type="evidence" value="ECO:0007669"/>
    <property type="project" value="TreeGrafter"/>
</dbReference>
<dbReference type="EMBL" id="CP138897">
    <property type="protein sequence ID" value="WPK26092.1"/>
    <property type="molecule type" value="Genomic_DNA"/>
</dbReference>
<dbReference type="GeneID" id="88174501"/>
<dbReference type="RefSeq" id="XP_062878474.1">
    <property type="nucleotide sequence ID" value="XM_063022404.1"/>
</dbReference>
<dbReference type="CDD" id="cd02666">
    <property type="entry name" value="Peptidase_C19J"/>
    <property type="match status" value="1"/>
</dbReference>
<evidence type="ECO:0000256" key="7">
    <source>
        <dbReference type="ARBA" id="ARBA00040966"/>
    </source>
</evidence>
<dbReference type="PANTHER" id="PTHR43982:SF6">
    <property type="entry name" value="UBIQUITIN CARBOXYL-TERMINAL HYDROLASE 2-RELATED"/>
    <property type="match status" value="1"/>
</dbReference>
<dbReference type="InterPro" id="IPR025305">
    <property type="entry name" value="UCH_repeat_domain"/>
</dbReference>
<evidence type="ECO:0000256" key="10">
    <source>
        <dbReference type="ARBA" id="ARBA00042737"/>
    </source>
</evidence>
<proteinExistence type="predicted"/>
<dbReference type="GO" id="GO:0016579">
    <property type="term" value="P:protein deubiquitination"/>
    <property type="evidence" value="ECO:0007669"/>
    <property type="project" value="InterPro"/>
</dbReference>
<dbReference type="PROSITE" id="PS00972">
    <property type="entry name" value="USP_1"/>
    <property type="match status" value="1"/>
</dbReference>
<dbReference type="Pfam" id="PF13446">
    <property type="entry name" value="RPT"/>
    <property type="match status" value="3"/>
</dbReference>
<protein>
    <recommendedName>
        <fullName evidence="7">Ubiquitin carboxyl-terminal hydrolase 2</fullName>
        <ecNumber evidence="2">3.4.19.12</ecNumber>
    </recommendedName>
    <alternativeName>
        <fullName evidence="9">Deubiquitinating enzyme 2</fullName>
    </alternativeName>
    <alternativeName>
        <fullName evidence="8">Ubiquitin thioesterase 2</fullName>
    </alternativeName>
    <alternativeName>
        <fullName evidence="10">Ubiquitin-specific-processing protease 2</fullName>
    </alternativeName>
</protein>
<dbReference type="InterPro" id="IPR044635">
    <property type="entry name" value="UBP14-like"/>
</dbReference>
<dbReference type="PANTHER" id="PTHR43982">
    <property type="entry name" value="UBIQUITIN CARBOXYL-TERMINAL HYDROLASE"/>
    <property type="match status" value="1"/>
</dbReference>
<evidence type="ECO:0000256" key="9">
    <source>
        <dbReference type="ARBA" id="ARBA00042236"/>
    </source>
</evidence>
<evidence type="ECO:0000256" key="8">
    <source>
        <dbReference type="ARBA" id="ARBA00041732"/>
    </source>
</evidence>
<organism evidence="13 14">
    <name type="scientific">Australozyma saopauloensis</name>
    <dbReference type="NCBI Taxonomy" id="291208"/>
    <lineage>
        <taxon>Eukaryota</taxon>
        <taxon>Fungi</taxon>
        <taxon>Dikarya</taxon>
        <taxon>Ascomycota</taxon>
        <taxon>Saccharomycotina</taxon>
        <taxon>Pichiomycetes</taxon>
        <taxon>Metschnikowiaceae</taxon>
        <taxon>Australozyma</taxon>
    </lineage>
</organism>
<sequence>MSTESSSGGDNSAATPRPKTHNPFKTETSASPANSSSSELVDEILPHFPYSPTIVPRETLEKLPFKTSNRILDDLRLTPAYLALKPKGSLLHSRTYDYRNIVPSALAKLNSTGLVLNNCVLHIPSVSHVKFHSDSVVVTTVRGLIVTNVKEHLHHFRIQVLNAQGNGPVVGSVAKHEYHLISKEMVSVDDLRCLDEQAIQSDKLLDDAFFKSANSPTNQLMRVTVYMGEFSAEDLAQLTDTDIIKQRYQAAIEKNPSALSNKSYPTPLHCFTTLIKVLKGPILLPLGQKVHTINRSSTNLDAQINSEILFRDLGFKVGDDNDTLVPPDLLLNRSLKEAYIRKAMELVYLGKQLKLGNKINEFDTQYSFLDNFSQVYSAIAEGDKASSMSMARNDKSNHWHFYVALSAYSFYSEELIIKCFENMVLSDSENKLHYVDYYRSIMSNRPYQSQKLQTYYNNQYLKGFMFGLLDYHNALKAIGVHGAGDDAFVDEETVIEMYKIACRSDYKNYTYFNKQLRIICEIQNSSVIKKFLREEMVSPRAAIQELRIEEATEDEVVITAYEIRLDEVMQSVNFNTSSPEVVFLQKCLVSIATVRRSFLLMAYIDNTMPELMDSGKSFSFSEALDLLGVTATSSDMELITIFEALAKQVDVEDPSQFRDLRVAFKTLAEDKKSKILSSYLRSGRVDPSLLPAQNWPTGLDNIGNTCYLNSLLQYYFCIKPLRNMILEFDENDTDFSNTPARKIGGRSVEVSELDRSFQFVYRLQQLFAEMIHTRRRCVQPSKELAYLSFLPLSQPVSFKTTSASKLIDDAMEISDDADLEIIDGREGSPETPDIIEVPDTSDVDSMEGVQDVSEQSPFEALEDKKIKSIEADQIDSAIEIGRQQDVTECIENVTFQLETALQPDSIDDDGEQYDLIKKLFCGKTKQTITPFDSTKPSRSTMERFFSLIINVSDHPKDIYDALDNYFSENVVDLEEGTVKMSLTVLELPEILQFHVQRVLFDRERLMAYKSIEPIPFGEDIYLDRYLDTEDADILKKRLEVYEWKQEIKNLQVQRDDIRQQDPVTKLSILDSLQATIKYLVDVVQPSPELSIKQETIDTLKMQVEMIQTKLRGIDNKIGSLQHQISEQFQDYKNVGYTLFAIFIHRGEASHGHYWIYIRDMERNIYRKYNDDTVTEVPISEVLNFAEGNTATPYYMVYVKDNLKREYIEPLKRVIEEEESHE</sequence>
<feature type="region of interest" description="Disordered" evidence="11">
    <location>
        <begin position="1"/>
        <end position="38"/>
    </location>
</feature>
<gene>
    <name evidence="13" type="ORF">PUMCH_003437</name>
</gene>
<dbReference type="InterPro" id="IPR028889">
    <property type="entry name" value="USP"/>
</dbReference>
<keyword evidence="4" id="KW-0833">Ubl conjugation pathway</keyword>
<dbReference type="InterPro" id="IPR018200">
    <property type="entry name" value="USP_CS"/>
</dbReference>
<dbReference type="InterPro" id="IPR038765">
    <property type="entry name" value="Papain-like_cys_pep_sf"/>
</dbReference>